<protein>
    <submittedName>
        <fullName evidence="2">Uncharacterized protein</fullName>
    </submittedName>
</protein>
<proteinExistence type="predicted"/>
<feature type="compositionally biased region" description="Low complexity" evidence="1">
    <location>
        <begin position="307"/>
        <end position="342"/>
    </location>
</feature>
<reference evidence="2 3" key="1">
    <citation type="submission" date="2024-05" db="EMBL/GenBank/DDBJ databases">
        <title>A draft genome resource for the thread blight pathogen Marasmius tenuissimus strain MS-2.</title>
        <authorList>
            <person name="Yulfo-Soto G.E."/>
            <person name="Baruah I.K."/>
            <person name="Amoako-Attah I."/>
            <person name="Bukari Y."/>
            <person name="Meinhardt L.W."/>
            <person name="Bailey B.A."/>
            <person name="Cohen S.P."/>
        </authorList>
    </citation>
    <scope>NUCLEOTIDE SEQUENCE [LARGE SCALE GENOMIC DNA]</scope>
    <source>
        <strain evidence="2 3">MS-2</strain>
    </source>
</reference>
<feature type="region of interest" description="Disordered" evidence="1">
    <location>
        <begin position="442"/>
        <end position="578"/>
    </location>
</feature>
<evidence type="ECO:0000313" key="3">
    <source>
        <dbReference type="Proteomes" id="UP001437256"/>
    </source>
</evidence>
<dbReference type="Proteomes" id="UP001437256">
    <property type="component" value="Unassembled WGS sequence"/>
</dbReference>
<feature type="compositionally biased region" description="Low complexity" evidence="1">
    <location>
        <begin position="97"/>
        <end position="113"/>
    </location>
</feature>
<feature type="compositionally biased region" description="Basic and acidic residues" evidence="1">
    <location>
        <begin position="523"/>
        <end position="532"/>
    </location>
</feature>
<feature type="compositionally biased region" description="Polar residues" evidence="1">
    <location>
        <begin position="229"/>
        <end position="240"/>
    </location>
</feature>
<feature type="compositionally biased region" description="Polar residues" evidence="1">
    <location>
        <begin position="270"/>
        <end position="295"/>
    </location>
</feature>
<feature type="region of interest" description="Disordered" evidence="1">
    <location>
        <begin position="56"/>
        <end position="184"/>
    </location>
</feature>
<feature type="compositionally biased region" description="Polar residues" evidence="1">
    <location>
        <begin position="175"/>
        <end position="184"/>
    </location>
</feature>
<feature type="compositionally biased region" description="Basic residues" evidence="1">
    <location>
        <begin position="533"/>
        <end position="545"/>
    </location>
</feature>
<feature type="region of interest" description="Disordered" evidence="1">
    <location>
        <begin position="212"/>
        <end position="415"/>
    </location>
</feature>
<evidence type="ECO:0000256" key="1">
    <source>
        <dbReference type="SAM" id="MobiDB-lite"/>
    </source>
</evidence>
<feature type="compositionally biased region" description="Low complexity" evidence="1">
    <location>
        <begin position="548"/>
        <end position="573"/>
    </location>
</feature>
<accession>A0ABR2ZQC9</accession>
<comment type="caution">
    <text evidence="2">The sequence shown here is derived from an EMBL/GenBank/DDBJ whole genome shotgun (WGS) entry which is preliminary data.</text>
</comment>
<feature type="compositionally biased region" description="Acidic residues" evidence="1">
    <location>
        <begin position="452"/>
        <end position="463"/>
    </location>
</feature>
<dbReference type="EMBL" id="JBBXMP010000085">
    <property type="protein sequence ID" value="KAL0063271.1"/>
    <property type="molecule type" value="Genomic_DNA"/>
</dbReference>
<keyword evidence="3" id="KW-1185">Reference proteome</keyword>
<gene>
    <name evidence="2" type="ORF">AAF712_009873</name>
</gene>
<sequence length="668" mass="72557">MFNHDNLSLVSITSEELVWLDASVHLLKESPCSTPIDLNPPPLSLTCSDSGLFTRRTVSPPRHHYQRSTKSSSAKVVTPRPPSSFAPKRPNHPNLCSTTLSTSLSTPSLSSTSETNDHIDILPLTDSADPSCSTERSHSPIAPQPRSPEWIYRRPKSPSTPPASARYRRRPEINRSASETSTMSQGTISYFSEFNSSTPLLPSPSFPYLEEPDSPRWTSLLRPRKRSGSVASKSSNNTPEIPSIWFSADDGASRTEPSSSSRFLRGKKPSLSSLTTNPPASLSKSPSLRSVNGPISKQAIRVQRNRSSSVSSSISTISTATTATTSSIPQTPTSPSSSPSISKKFKPHHQCIAEDIEPESEPEDKLMAPGEGISIRRKDPSFDAPSTPPILAHSLGSFKRRPRLDTGSCSSSSKSVKFVEKPTVRYASGGYDSDFWHVPGESMDAQMGLDDDHMDVENEDDNGTEAGHQQNPPVYTISHPYASAALGQHMQIDEHTPKKTSPGLLSGYLPQDREMSCVTPTPERVHGRDGRGLRRIVSKSMKRQPRQPTSAPTWRSAPSSSPSRSVTPRPSISGPFVLGSTPSLYGTAPCPPRGRSRSKLEAGGIALRSAPSLESFRSVKSSSRSIRSLRSLRSLRSIPESVKSSIEVGAREMKDWFKGRMSIGVAAL</sequence>
<organism evidence="2 3">
    <name type="scientific">Marasmius tenuissimus</name>
    <dbReference type="NCBI Taxonomy" id="585030"/>
    <lineage>
        <taxon>Eukaryota</taxon>
        <taxon>Fungi</taxon>
        <taxon>Dikarya</taxon>
        <taxon>Basidiomycota</taxon>
        <taxon>Agaricomycotina</taxon>
        <taxon>Agaricomycetes</taxon>
        <taxon>Agaricomycetidae</taxon>
        <taxon>Agaricales</taxon>
        <taxon>Marasmiineae</taxon>
        <taxon>Marasmiaceae</taxon>
        <taxon>Marasmius</taxon>
    </lineage>
</organism>
<evidence type="ECO:0000313" key="2">
    <source>
        <dbReference type="EMBL" id="KAL0063271.1"/>
    </source>
</evidence>
<name>A0ABR2ZQC9_9AGAR</name>